<name>A0ABV4CSD1_9PSEU</name>
<protein>
    <submittedName>
        <fullName evidence="1">Uncharacterized protein</fullName>
    </submittedName>
</protein>
<dbReference type="RefSeq" id="WP_345364213.1">
    <property type="nucleotide sequence ID" value="NZ_BAABII010000010.1"/>
</dbReference>
<accession>A0ABV4CSD1</accession>
<comment type="caution">
    <text evidence="1">The sequence shown here is derived from an EMBL/GenBank/DDBJ whole genome shotgun (WGS) entry which is preliminary data.</text>
</comment>
<reference evidence="1 2" key="1">
    <citation type="submission" date="2024-08" db="EMBL/GenBank/DDBJ databases">
        <title>Genome mining of Saccharopolyspora cebuensis PGLac3 from Nigerian medicinal plant.</title>
        <authorList>
            <person name="Ezeobiora C.E."/>
            <person name="Igbokwe N.H."/>
            <person name="Amin D.H."/>
            <person name="Mendie U.E."/>
        </authorList>
    </citation>
    <scope>NUCLEOTIDE SEQUENCE [LARGE SCALE GENOMIC DNA]</scope>
    <source>
        <strain evidence="1 2">PGLac3</strain>
    </source>
</reference>
<keyword evidence="2" id="KW-1185">Reference proteome</keyword>
<gene>
    <name evidence="1" type="ORF">AB8O55_29790</name>
</gene>
<sequence length="96" mass="11037">MSEQVRVLKLGIGEFAAEVHEGEQITEHRVVISDRFRDKLLLAEVDEQRLISESLKCLLQQIPVTSLPHDIDLDQMDENYPEFLPELRARLGEQAP</sequence>
<proteinExistence type="predicted"/>
<dbReference type="Proteomes" id="UP001564626">
    <property type="component" value="Unassembled WGS sequence"/>
</dbReference>
<evidence type="ECO:0000313" key="1">
    <source>
        <dbReference type="EMBL" id="MEY8043619.1"/>
    </source>
</evidence>
<organism evidence="1 2">
    <name type="scientific">Saccharopolyspora cebuensis</name>
    <dbReference type="NCBI Taxonomy" id="418759"/>
    <lineage>
        <taxon>Bacteria</taxon>
        <taxon>Bacillati</taxon>
        <taxon>Actinomycetota</taxon>
        <taxon>Actinomycetes</taxon>
        <taxon>Pseudonocardiales</taxon>
        <taxon>Pseudonocardiaceae</taxon>
        <taxon>Saccharopolyspora</taxon>
    </lineage>
</organism>
<dbReference type="EMBL" id="JBGEHV010000112">
    <property type="protein sequence ID" value="MEY8043619.1"/>
    <property type="molecule type" value="Genomic_DNA"/>
</dbReference>
<evidence type="ECO:0000313" key="2">
    <source>
        <dbReference type="Proteomes" id="UP001564626"/>
    </source>
</evidence>